<evidence type="ECO:0000313" key="5">
    <source>
        <dbReference type="EMBL" id="KGO50458.1"/>
    </source>
</evidence>
<dbReference type="GO" id="GO:0016709">
    <property type="term" value="F:oxidoreductase activity, acting on paired donors, with incorporation or reduction of molecular oxygen, NAD(P)H as one donor, and incorporation of one atom of oxygen"/>
    <property type="evidence" value="ECO:0007669"/>
    <property type="project" value="UniProtKB-ARBA"/>
</dbReference>
<dbReference type="InterPro" id="IPR036188">
    <property type="entry name" value="FAD/NAD-bd_sf"/>
</dbReference>
<keyword evidence="6" id="KW-1185">Reference proteome</keyword>
<evidence type="ECO:0000313" key="6">
    <source>
        <dbReference type="Proteomes" id="UP000030143"/>
    </source>
</evidence>
<proteinExistence type="predicted"/>
<dbReference type="Gene3D" id="3.40.30.120">
    <property type="match status" value="1"/>
</dbReference>
<evidence type="ECO:0000256" key="3">
    <source>
        <dbReference type="ARBA" id="ARBA00023002"/>
    </source>
</evidence>
<dbReference type="GO" id="GO:0005739">
    <property type="term" value="C:mitochondrion"/>
    <property type="evidence" value="ECO:0007669"/>
    <property type="project" value="TreeGrafter"/>
</dbReference>
<dbReference type="Gene3D" id="3.50.50.60">
    <property type="entry name" value="FAD/NAD(P)-binding domain"/>
    <property type="match status" value="1"/>
</dbReference>
<dbReference type="InterPro" id="IPR002938">
    <property type="entry name" value="FAD-bd"/>
</dbReference>
<dbReference type="AlphaFoldDB" id="A0A0A2KDG3"/>
<dbReference type="GO" id="GO:0006744">
    <property type="term" value="P:ubiquinone biosynthetic process"/>
    <property type="evidence" value="ECO:0007669"/>
    <property type="project" value="TreeGrafter"/>
</dbReference>
<dbReference type="Gene3D" id="3.30.9.10">
    <property type="entry name" value="D-Amino Acid Oxidase, subunit A, domain 2"/>
    <property type="match status" value="1"/>
</dbReference>
<dbReference type="RefSeq" id="XP_016593682.1">
    <property type="nucleotide sequence ID" value="XM_016741056.1"/>
</dbReference>
<dbReference type="VEuPathDB" id="FungiDB:PEXP_082610"/>
<keyword evidence="3" id="KW-0560">Oxidoreductase</keyword>
<dbReference type="InterPro" id="IPR050641">
    <property type="entry name" value="RIFMO-like"/>
</dbReference>
<gene>
    <name evidence="5" type="ORF">PEX2_037810</name>
</gene>
<comment type="caution">
    <text evidence="5">The sequence shown here is derived from an EMBL/GenBank/DDBJ whole genome shotgun (WGS) entry which is preliminary data.</text>
</comment>
<dbReference type="EMBL" id="JQFZ01000336">
    <property type="protein sequence ID" value="KGO50458.1"/>
    <property type="molecule type" value="Genomic_DNA"/>
</dbReference>
<protein>
    <submittedName>
        <fullName evidence="5">Monooxygenase, FAD-binding</fullName>
    </submittedName>
</protein>
<dbReference type="PANTHER" id="PTHR43004:SF6">
    <property type="entry name" value="FAD_NAD(P)-BINDING OXIDOREDUCTASE FAMILY PROTEIN"/>
    <property type="match status" value="1"/>
</dbReference>
<keyword evidence="2" id="KW-0274">FAD</keyword>
<dbReference type="STRING" id="27334.A0A0A2KDG3"/>
<dbReference type="Proteomes" id="UP000030143">
    <property type="component" value="Unassembled WGS sequence"/>
</dbReference>
<organism evidence="5 6">
    <name type="scientific">Penicillium expansum</name>
    <name type="common">Blue mold rot fungus</name>
    <dbReference type="NCBI Taxonomy" id="27334"/>
    <lineage>
        <taxon>Eukaryota</taxon>
        <taxon>Fungi</taxon>
        <taxon>Dikarya</taxon>
        <taxon>Ascomycota</taxon>
        <taxon>Pezizomycotina</taxon>
        <taxon>Eurotiomycetes</taxon>
        <taxon>Eurotiomycetidae</taxon>
        <taxon>Eurotiales</taxon>
        <taxon>Aspergillaceae</taxon>
        <taxon>Penicillium</taxon>
    </lineage>
</organism>
<sequence length="594" mass="65873">MSPSIPRNDIFDEDVPILIIGGGPSGLFLAFMLEQLGVRSLIAERYAARLAAPKAHALSPRSLEMCRQFGLDVNEIRKVGTSRKDAYWVNFITSLACEHVGKLPYERMDAEVLNSTPTMIHNIPQPAFEELIAQRLSNSSLVEIRKSHSFVSLKQFDDQVITTIEDRVSKETYKVRSKHVVACDGAKSAVRNFLGIESEGEDSYETMMTIHFNADLRPILQEQVGMLHWVMDPLVSGFIIAYDLSGNQVLICSFDSKKCPTESWNEEYCRKVVDAAIGATVKYDILSFRPWILSRKVAKFYRDSRVFLAGDAAHSFPPTGGLGLNSGLSDVHNLAYKLAAVHHGSAMDALLETYDAERRQVALVNSKQSVKNGNKIFGLLKTLGTTDPDVGVARHNLYHKICDEKAMIDINNGIEDQREHFDNLGLHIGYVYGNKHIPENASLYEPVCVPGARLPHAWIKLAVPEKVQLPKIDSSYVGGEAQKAAEMTYSTLDLCRFDAFTVLVYETFSSQIQSAVQEALKQVPASVASSLSLLVVIQGVDFALQPGQDKWDNVVSLKQGQVVLVRPDQHILAVLDRNASAAHIVETLRGHLAW</sequence>
<dbReference type="OrthoDB" id="2690153at2759"/>
<evidence type="ECO:0000256" key="1">
    <source>
        <dbReference type="ARBA" id="ARBA00022630"/>
    </source>
</evidence>
<dbReference type="SUPFAM" id="SSF51905">
    <property type="entry name" value="FAD/NAD(P)-binding domain"/>
    <property type="match status" value="1"/>
</dbReference>
<reference evidence="5 6" key="1">
    <citation type="journal article" date="2015" name="Mol. Plant Microbe Interact.">
        <title>Genome, transcriptome, and functional analyses of Penicillium expansum provide new insights into secondary metabolism and pathogenicity.</title>
        <authorList>
            <person name="Ballester A.R."/>
            <person name="Marcet-Houben M."/>
            <person name="Levin E."/>
            <person name="Sela N."/>
            <person name="Selma-Lazaro C."/>
            <person name="Carmona L."/>
            <person name="Wisniewski M."/>
            <person name="Droby S."/>
            <person name="Gonzalez-Candelas L."/>
            <person name="Gabaldon T."/>
        </authorList>
    </citation>
    <scope>NUCLEOTIDE SEQUENCE [LARGE SCALE GENOMIC DNA]</scope>
    <source>
        <strain evidence="5 6">MD-8</strain>
    </source>
</reference>
<feature type="domain" description="FAD-binding" evidence="4">
    <location>
        <begin position="14"/>
        <end position="362"/>
    </location>
</feature>
<evidence type="ECO:0000256" key="2">
    <source>
        <dbReference type="ARBA" id="ARBA00022827"/>
    </source>
</evidence>
<evidence type="ECO:0000259" key="4">
    <source>
        <dbReference type="Pfam" id="PF01494"/>
    </source>
</evidence>
<dbReference type="HOGENOM" id="CLU_009665_14_3_1"/>
<dbReference type="PRINTS" id="PR00420">
    <property type="entry name" value="RNGMNOXGNASE"/>
</dbReference>
<dbReference type="PANTHER" id="PTHR43004">
    <property type="entry name" value="TRK SYSTEM POTASSIUM UPTAKE PROTEIN"/>
    <property type="match status" value="1"/>
</dbReference>
<dbReference type="GO" id="GO:0071949">
    <property type="term" value="F:FAD binding"/>
    <property type="evidence" value="ECO:0007669"/>
    <property type="project" value="InterPro"/>
</dbReference>
<dbReference type="PhylomeDB" id="A0A0A2KDG3"/>
<dbReference type="GeneID" id="27676475"/>
<accession>A0A0A2KDG3</accession>
<dbReference type="Pfam" id="PF01494">
    <property type="entry name" value="FAD_binding_3"/>
    <property type="match status" value="1"/>
</dbReference>
<keyword evidence="1" id="KW-0285">Flavoprotein</keyword>
<keyword evidence="5" id="KW-0503">Monooxygenase</keyword>
<name>A0A0A2KDG3_PENEN</name>